<name>C4V1C5_9FIRM</name>
<accession>C4V1C5</accession>
<keyword evidence="1" id="KW-0472">Membrane</keyword>
<feature type="transmembrane region" description="Helical" evidence="1">
    <location>
        <begin position="28"/>
        <end position="49"/>
    </location>
</feature>
<dbReference type="HOGENOM" id="CLU_3103712_0_0_9"/>
<evidence type="ECO:0000313" key="3">
    <source>
        <dbReference type="Proteomes" id="UP000005309"/>
    </source>
</evidence>
<evidence type="ECO:0000313" key="2">
    <source>
        <dbReference type="EMBL" id="EEQ49461.1"/>
    </source>
</evidence>
<keyword evidence="1" id="KW-1133">Transmembrane helix</keyword>
<dbReference type="EMBL" id="ACLA01000004">
    <property type="protein sequence ID" value="EEQ49461.1"/>
    <property type="molecule type" value="Genomic_DNA"/>
</dbReference>
<dbReference type="Proteomes" id="UP000005309">
    <property type="component" value="Unassembled WGS sequence"/>
</dbReference>
<gene>
    <name evidence="2" type="ORF">HMPREF0908_0319</name>
</gene>
<protein>
    <submittedName>
        <fullName evidence="2">Uncharacterized protein</fullName>
    </submittedName>
</protein>
<reference evidence="2 3" key="1">
    <citation type="submission" date="2009-04" db="EMBL/GenBank/DDBJ databases">
        <authorList>
            <person name="Qin X."/>
            <person name="Bachman B."/>
            <person name="Battles P."/>
            <person name="Bell A."/>
            <person name="Bess C."/>
            <person name="Bickham C."/>
            <person name="Chaboub L."/>
            <person name="Chen D."/>
            <person name="Coyle M."/>
            <person name="Deiros D.R."/>
            <person name="Dinh H."/>
            <person name="Forbes L."/>
            <person name="Fowler G."/>
            <person name="Francisco L."/>
            <person name="Fu Q."/>
            <person name="Gubbala S."/>
            <person name="Hale W."/>
            <person name="Han Y."/>
            <person name="Hemphill L."/>
            <person name="Highlander S.K."/>
            <person name="Hirani K."/>
            <person name="Hogues M."/>
            <person name="Jackson L."/>
            <person name="Jakkamsetti A."/>
            <person name="Javaid M."/>
            <person name="Jiang H."/>
            <person name="Korchina V."/>
            <person name="Kovar C."/>
            <person name="Lara F."/>
            <person name="Lee S."/>
            <person name="Mata R."/>
            <person name="Mathew T."/>
            <person name="Moen C."/>
            <person name="Morales K."/>
            <person name="Munidasa M."/>
            <person name="Nazareth L."/>
            <person name="Ngo R."/>
            <person name="Nguyen L."/>
            <person name="Okwuonu G."/>
            <person name="Ongeri F."/>
            <person name="Patil S."/>
            <person name="Petrosino J."/>
            <person name="Pham C."/>
            <person name="Pham P."/>
            <person name="Pu L.-L."/>
            <person name="Puazo M."/>
            <person name="Raj R."/>
            <person name="Reid J."/>
            <person name="Rouhana J."/>
            <person name="Saada N."/>
            <person name="Shang Y."/>
            <person name="Simmons D."/>
            <person name="Thornton R."/>
            <person name="Warren J."/>
            <person name="Weissenberger G."/>
            <person name="Zhang J."/>
            <person name="Zhang L."/>
            <person name="Zhou C."/>
            <person name="Zhu D."/>
            <person name="Muzny D."/>
            <person name="Worley K."/>
            <person name="Gibbs R."/>
        </authorList>
    </citation>
    <scope>NUCLEOTIDE SEQUENCE [LARGE SCALE GENOMIC DNA]</scope>
    <source>
        <strain evidence="2 3">ATCC 43531</strain>
    </source>
</reference>
<sequence>MVFPPFFVSFIIRHGESVVLLFINFQTFLPLLSMHQILIFLFSIIFKIIPI</sequence>
<evidence type="ECO:0000256" key="1">
    <source>
        <dbReference type="SAM" id="Phobius"/>
    </source>
</evidence>
<keyword evidence="1" id="KW-0812">Transmembrane</keyword>
<keyword evidence="3" id="KW-1185">Reference proteome</keyword>
<dbReference type="STRING" id="638302.HMPREF0908_0319"/>
<organism evidence="2 3">
    <name type="scientific">Selenomonas flueggei ATCC 43531</name>
    <dbReference type="NCBI Taxonomy" id="638302"/>
    <lineage>
        <taxon>Bacteria</taxon>
        <taxon>Bacillati</taxon>
        <taxon>Bacillota</taxon>
        <taxon>Negativicutes</taxon>
        <taxon>Selenomonadales</taxon>
        <taxon>Selenomonadaceae</taxon>
        <taxon>Selenomonas</taxon>
    </lineage>
</organism>
<proteinExistence type="predicted"/>
<comment type="caution">
    <text evidence="2">The sequence shown here is derived from an EMBL/GenBank/DDBJ whole genome shotgun (WGS) entry which is preliminary data.</text>
</comment>
<dbReference type="AlphaFoldDB" id="C4V1C5"/>